<dbReference type="EMBL" id="VIIS01001182">
    <property type="protein sequence ID" value="KAF0301237.1"/>
    <property type="molecule type" value="Genomic_DNA"/>
</dbReference>
<feature type="region of interest" description="Disordered" evidence="1">
    <location>
        <begin position="178"/>
        <end position="208"/>
    </location>
</feature>
<evidence type="ECO:0000256" key="1">
    <source>
        <dbReference type="SAM" id="MobiDB-lite"/>
    </source>
</evidence>
<proteinExistence type="predicted"/>
<evidence type="ECO:0000313" key="2">
    <source>
        <dbReference type="EMBL" id="KAF0301237.1"/>
    </source>
</evidence>
<gene>
    <name evidence="2" type="ORF">FJT64_026443</name>
</gene>
<dbReference type="OrthoDB" id="10255048at2759"/>
<dbReference type="Proteomes" id="UP000440578">
    <property type="component" value="Unassembled WGS sequence"/>
</dbReference>
<reference evidence="2 3" key="1">
    <citation type="submission" date="2019-07" db="EMBL/GenBank/DDBJ databases">
        <title>Draft genome assembly of a fouling barnacle, Amphibalanus amphitrite (Darwin, 1854): The first reference genome for Thecostraca.</title>
        <authorList>
            <person name="Kim W."/>
        </authorList>
    </citation>
    <scope>NUCLEOTIDE SEQUENCE [LARGE SCALE GENOMIC DNA]</scope>
    <source>
        <strain evidence="2">SNU_AA5</strain>
        <tissue evidence="2">Soma without cirri and trophi</tissue>
    </source>
</reference>
<dbReference type="PANTHER" id="PTHR47331">
    <property type="entry name" value="PHD-TYPE DOMAIN-CONTAINING PROTEIN"/>
    <property type="match status" value="1"/>
</dbReference>
<dbReference type="AlphaFoldDB" id="A0A6A4VZG1"/>
<keyword evidence="3" id="KW-1185">Reference proteome</keyword>
<protein>
    <submittedName>
        <fullName evidence="2">Uncharacterized protein</fullName>
    </submittedName>
</protein>
<organism evidence="2 3">
    <name type="scientific">Amphibalanus amphitrite</name>
    <name type="common">Striped barnacle</name>
    <name type="synonym">Balanus amphitrite</name>
    <dbReference type="NCBI Taxonomy" id="1232801"/>
    <lineage>
        <taxon>Eukaryota</taxon>
        <taxon>Metazoa</taxon>
        <taxon>Ecdysozoa</taxon>
        <taxon>Arthropoda</taxon>
        <taxon>Crustacea</taxon>
        <taxon>Multicrustacea</taxon>
        <taxon>Cirripedia</taxon>
        <taxon>Thoracica</taxon>
        <taxon>Thoracicalcarea</taxon>
        <taxon>Balanomorpha</taxon>
        <taxon>Balanoidea</taxon>
        <taxon>Balanidae</taxon>
        <taxon>Amphibalaninae</taxon>
        <taxon>Amphibalanus</taxon>
    </lineage>
</organism>
<sequence length="257" mass="29297">MKLMESKMQELKWKEEKHQIETERRIHKAKEEAQRCQLPPTEPGVFKGDHTTFRIWLNAFETYIETRCSSSSERLHYLGYYTAGEARNAITGFLQMGTADAYQQAKKRLTDRSMTVYALLDPQSDTCFVKESVLQELDLRGEDVTLEMWDENRPLSSDRRAAELKPAERFELATARPALKELNRPVQPRPDAPEMKGDPQPAPAAKPSELTVLPAQVSSRQASLFAAFDLQVGEPARFRRLRPLPLPSWAIEAVIAL</sequence>
<comment type="caution">
    <text evidence="2">The sequence shown here is derived from an EMBL/GenBank/DDBJ whole genome shotgun (WGS) entry which is preliminary data.</text>
</comment>
<accession>A0A6A4VZG1</accession>
<evidence type="ECO:0000313" key="3">
    <source>
        <dbReference type="Proteomes" id="UP000440578"/>
    </source>
</evidence>
<name>A0A6A4VZG1_AMPAM</name>